<dbReference type="InterPro" id="IPR036390">
    <property type="entry name" value="WH_DNA-bd_sf"/>
</dbReference>
<dbReference type="SMART" id="SM00895">
    <property type="entry name" value="FCD"/>
    <property type="match status" value="1"/>
</dbReference>
<dbReference type="InterPro" id="IPR036388">
    <property type="entry name" value="WH-like_DNA-bd_sf"/>
</dbReference>
<dbReference type="Pfam" id="PF00392">
    <property type="entry name" value="GntR"/>
    <property type="match status" value="1"/>
</dbReference>
<dbReference type="SUPFAM" id="SSF46785">
    <property type="entry name" value="Winged helix' DNA-binding domain"/>
    <property type="match status" value="1"/>
</dbReference>
<dbReference type="SMART" id="SM00345">
    <property type="entry name" value="HTH_GNTR"/>
    <property type="match status" value="1"/>
</dbReference>
<dbReference type="CDD" id="cd07377">
    <property type="entry name" value="WHTH_GntR"/>
    <property type="match status" value="1"/>
</dbReference>
<proteinExistence type="predicted"/>
<dbReference type="Proteomes" id="UP001107961">
    <property type="component" value="Unassembled WGS sequence"/>
</dbReference>
<keyword evidence="3" id="KW-0804">Transcription</keyword>
<dbReference type="RefSeq" id="WP_233925965.1">
    <property type="nucleotide sequence ID" value="NZ_JAJVKT010000017.1"/>
</dbReference>
<dbReference type="PANTHER" id="PTHR43537">
    <property type="entry name" value="TRANSCRIPTIONAL REGULATOR, GNTR FAMILY"/>
    <property type="match status" value="1"/>
</dbReference>
<name>A0A9Q3W666_9GAMM</name>
<sequence>MRRAEDATPPVTPPLSSPDAVIQAICKGIGSGRYVPGQRLVEADLTRELGVSRGPVREALKRLAAERIITLTRHKGAYIRSLSREEVRDLLQNIEVLLGLAARLAAQRIDLADHRRRFEEVFDELLAHRRRGLSFAYLEQRDRFYGVMIDIGGNRELPRMLPATMVQLLRQQFQSYDQFTNPPRRFREYQIMGEAILAGNPKRAERCTRLHIRSSRLAIQSLPDAAFYGNGG</sequence>
<dbReference type="InterPro" id="IPR000524">
    <property type="entry name" value="Tscrpt_reg_HTH_GntR"/>
</dbReference>
<keyword evidence="1" id="KW-0805">Transcription regulation</keyword>
<evidence type="ECO:0000256" key="3">
    <source>
        <dbReference type="ARBA" id="ARBA00023163"/>
    </source>
</evidence>
<dbReference type="Pfam" id="PF07729">
    <property type="entry name" value="FCD"/>
    <property type="match status" value="1"/>
</dbReference>
<dbReference type="PANTHER" id="PTHR43537:SF24">
    <property type="entry name" value="GLUCONATE OPERON TRANSCRIPTIONAL REPRESSOR"/>
    <property type="match status" value="1"/>
</dbReference>
<accession>A0A9Q3W666</accession>
<evidence type="ECO:0000259" key="4">
    <source>
        <dbReference type="PROSITE" id="PS50949"/>
    </source>
</evidence>
<evidence type="ECO:0000256" key="1">
    <source>
        <dbReference type="ARBA" id="ARBA00023015"/>
    </source>
</evidence>
<dbReference type="GO" id="GO:0003677">
    <property type="term" value="F:DNA binding"/>
    <property type="evidence" value="ECO:0007669"/>
    <property type="project" value="UniProtKB-KW"/>
</dbReference>
<dbReference type="GO" id="GO:0003700">
    <property type="term" value="F:DNA-binding transcription factor activity"/>
    <property type="evidence" value="ECO:0007669"/>
    <property type="project" value="InterPro"/>
</dbReference>
<dbReference type="SUPFAM" id="SSF48008">
    <property type="entry name" value="GntR ligand-binding domain-like"/>
    <property type="match status" value="1"/>
</dbReference>
<comment type="caution">
    <text evidence="5">The sequence shown here is derived from an EMBL/GenBank/DDBJ whole genome shotgun (WGS) entry which is preliminary data.</text>
</comment>
<organism evidence="5 6">
    <name type="scientific">Alloalcanivorax xenomutans</name>
    <dbReference type="NCBI Taxonomy" id="1094342"/>
    <lineage>
        <taxon>Bacteria</taxon>
        <taxon>Pseudomonadati</taxon>
        <taxon>Pseudomonadota</taxon>
        <taxon>Gammaproteobacteria</taxon>
        <taxon>Oceanospirillales</taxon>
        <taxon>Alcanivoracaceae</taxon>
        <taxon>Alloalcanivorax</taxon>
    </lineage>
</organism>
<protein>
    <submittedName>
        <fullName evidence="5">GntR family transcriptional regulator</fullName>
    </submittedName>
</protein>
<evidence type="ECO:0000313" key="6">
    <source>
        <dbReference type="Proteomes" id="UP001107961"/>
    </source>
</evidence>
<keyword evidence="2" id="KW-0238">DNA-binding</keyword>
<dbReference type="PROSITE" id="PS50949">
    <property type="entry name" value="HTH_GNTR"/>
    <property type="match status" value="1"/>
</dbReference>
<dbReference type="Gene3D" id="1.10.10.10">
    <property type="entry name" value="Winged helix-like DNA-binding domain superfamily/Winged helix DNA-binding domain"/>
    <property type="match status" value="1"/>
</dbReference>
<dbReference type="Gene3D" id="1.20.120.530">
    <property type="entry name" value="GntR ligand-binding domain-like"/>
    <property type="match status" value="1"/>
</dbReference>
<gene>
    <name evidence="5" type="ORF">LZG35_13925</name>
</gene>
<feature type="domain" description="HTH gntR-type" evidence="4">
    <location>
        <begin position="15"/>
        <end position="82"/>
    </location>
</feature>
<reference evidence="5" key="1">
    <citation type="submission" date="2022-01" db="EMBL/GenBank/DDBJ databases">
        <authorList>
            <person name="Karlyshev A.V."/>
            <person name="Jaspars M."/>
        </authorList>
    </citation>
    <scope>NUCLEOTIDE SEQUENCE</scope>
    <source>
        <strain evidence="5">AGSA3-2</strain>
    </source>
</reference>
<dbReference type="InterPro" id="IPR011711">
    <property type="entry name" value="GntR_C"/>
</dbReference>
<dbReference type="AlphaFoldDB" id="A0A9Q3W666"/>
<evidence type="ECO:0000313" key="5">
    <source>
        <dbReference type="EMBL" id="MCE7509739.1"/>
    </source>
</evidence>
<keyword evidence="6" id="KW-1185">Reference proteome</keyword>
<dbReference type="InterPro" id="IPR008920">
    <property type="entry name" value="TF_FadR/GntR_C"/>
</dbReference>
<dbReference type="EMBL" id="JAJVKT010000017">
    <property type="protein sequence ID" value="MCE7509739.1"/>
    <property type="molecule type" value="Genomic_DNA"/>
</dbReference>
<evidence type="ECO:0000256" key="2">
    <source>
        <dbReference type="ARBA" id="ARBA00023125"/>
    </source>
</evidence>